<dbReference type="InterPro" id="IPR019960">
    <property type="entry name" value="T1SS_VCA0849"/>
</dbReference>
<keyword evidence="1" id="KW-0106">Calcium</keyword>
<proteinExistence type="predicted"/>
<evidence type="ECO:0000313" key="4">
    <source>
        <dbReference type="Proteomes" id="UP000814353"/>
    </source>
</evidence>
<dbReference type="InterPro" id="IPR011049">
    <property type="entry name" value="Serralysin-like_metalloprot_C"/>
</dbReference>
<dbReference type="Pfam" id="PF00092">
    <property type="entry name" value="VWA"/>
    <property type="match status" value="1"/>
</dbReference>
<dbReference type="PROSITE" id="PS50234">
    <property type="entry name" value="VWFA"/>
    <property type="match status" value="1"/>
</dbReference>
<protein>
    <submittedName>
        <fullName evidence="3">Type I secretion C-terminal target domain-containing protein</fullName>
    </submittedName>
</protein>
<dbReference type="EMBL" id="JABFUB010000014">
    <property type="protein sequence ID" value="MCG6662863.1"/>
    <property type="molecule type" value="Genomic_DNA"/>
</dbReference>
<evidence type="ECO:0000259" key="2">
    <source>
        <dbReference type="PROSITE" id="PS50234"/>
    </source>
</evidence>
<evidence type="ECO:0000256" key="1">
    <source>
        <dbReference type="ARBA" id="ARBA00022837"/>
    </source>
</evidence>
<dbReference type="NCBIfam" id="TIGR03661">
    <property type="entry name" value="T1SS_VCA0849"/>
    <property type="match status" value="1"/>
</dbReference>
<feature type="non-terminal residue" evidence="3">
    <location>
        <position position="1"/>
    </location>
</feature>
<name>A0ABS9PM60_9GAMM</name>
<dbReference type="SUPFAM" id="SSF53300">
    <property type="entry name" value="vWA-like"/>
    <property type="match status" value="1"/>
</dbReference>
<dbReference type="Pfam" id="PF00353">
    <property type="entry name" value="HemolysinCabind"/>
    <property type="match status" value="2"/>
</dbReference>
<dbReference type="InterPro" id="IPR001343">
    <property type="entry name" value="Hemolysn_Ca-bd"/>
</dbReference>
<dbReference type="RefSeq" id="WP_275299096.1">
    <property type="nucleotide sequence ID" value="NZ_JABFUB010000014.1"/>
</dbReference>
<dbReference type="PANTHER" id="PTHR10166">
    <property type="entry name" value="VOLTAGE-DEPENDENT CALCIUM CHANNEL SUBUNIT ALPHA-2/DELTA-RELATED"/>
    <property type="match status" value="1"/>
</dbReference>
<dbReference type="PROSITE" id="PS00330">
    <property type="entry name" value="HEMOLYSIN_CALCIUM"/>
    <property type="match status" value="2"/>
</dbReference>
<keyword evidence="4" id="KW-1185">Reference proteome</keyword>
<dbReference type="Gene3D" id="2.150.10.10">
    <property type="entry name" value="Serralysin-like metalloprotease, C-terminal"/>
    <property type="match status" value="1"/>
</dbReference>
<organism evidence="3 4">
    <name type="scientific">Billgrantia kenyensis</name>
    <dbReference type="NCBI Taxonomy" id="321266"/>
    <lineage>
        <taxon>Bacteria</taxon>
        <taxon>Pseudomonadati</taxon>
        <taxon>Pseudomonadota</taxon>
        <taxon>Gammaproteobacteria</taxon>
        <taxon>Oceanospirillales</taxon>
        <taxon>Halomonadaceae</taxon>
        <taxon>Billgrantia</taxon>
    </lineage>
</organism>
<accession>A0ABS9PM60</accession>
<dbReference type="SMART" id="SM00327">
    <property type="entry name" value="VWA"/>
    <property type="match status" value="1"/>
</dbReference>
<sequence length="921" mass="95937">GGTIAAGESGSVSVMVELLSNLPHGLDLDELTLSGIEVIAVDSDGTASDPGTVGVQVDDDMPSNFTPDTAQLEDGFSGNINFAAVAGADGVGNVIFTVEEGSPATDREGNSLFLDGEPLYYSYDDGDQSVLLAKTADGELGFKITLNSESDTYDIEVFGTILNGTEFQVSTTEDGVGGSNTAVYGFNVDDGIDNNDVLVSTISGSSVNNSTGRQIGIGQGQSIAKDEVVRFDFVSGLNVDGADNAAAWDANLGVSRYAQEVTRVGGGGGSNPSTSMTLTAFTGVTATSIENNGGIVGTPEGGEIIPLTAGDIRVFDSNGADITAEIGIVEAGGSVTLVGMKAGYVFEVSSETPFEALEVKGAGQGSNFNLGNFSFVQGGTATDIELELPLQGIDGDGDTADGSMSVEAPEPDQLYVGGNSDNTFESGGGDDVLIGDVGGGKTIIQPGQNYNVSIIVDVSGSMNVSSGTPGLTLMELTKQALVNLAGQLEQHDGTVNLQLVPFSSHASSSVEINNLNSDNIQDLLDAIDALQAGGGTNYMAAFQQSVAWFNSQADQPDSGDFKNVNYFLTDGDPTYYYDQNGNLQGPGSSTDYATLYASIQAFAELSDISSVYGIGMGHDVSENYLRFFDNTDVIGEGTETFNDGGLYGSDSQVTAPVGTPDIVQTAEQLQAALQGGSESDEFSDLGDDVLRGGDGNDILFGDTVNSDHLSWTNGEGEHFAAGDHDGMGYLGLIEYLRWNEDLGNNGNMPTEEQVITYIRENWEELAQPQESATPGNNDLYGGAGDDILIGGAGNDILRGGEGNDTLFGGLGADTFVWKLGDQGEAGDAFTDTVVDFDSNDGDVIDLSDLLQERDSDSDISSYLRMEDDGQGGTIIHISTSGAFEHGYDADLADQHIVLKGVAYNEGLLEDMLNEGYINIDQ</sequence>
<dbReference type="SUPFAM" id="SSF51120">
    <property type="entry name" value="beta-Roll"/>
    <property type="match status" value="1"/>
</dbReference>
<dbReference type="InterPro" id="IPR051173">
    <property type="entry name" value="Ca_channel_alpha-2/delta"/>
</dbReference>
<dbReference type="CDD" id="cd00198">
    <property type="entry name" value="vWFA"/>
    <property type="match status" value="1"/>
</dbReference>
<dbReference type="Proteomes" id="UP000814353">
    <property type="component" value="Unassembled WGS sequence"/>
</dbReference>
<reference evidence="3 4" key="1">
    <citation type="submission" date="2020-05" db="EMBL/GenBank/DDBJ databases">
        <title>Comparative genomic analysis of denitrifying bacteria from Halomonas genus.</title>
        <authorList>
            <person name="Wang L."/>
            <person name="Shao Z."/>
        </authorList>
    </citation>
    <scope>NUCLEOTIDE SEQUENCE [LARGE SCALE GENOMIC DNA]</scope>
    <source>
        <strain evidence="3 4">DSM 17331</strain>
    </source>
</reference>
<comment type="caution">
    <text evidence="3">The sequence shown here is derived from an EMBL/GenBank/DDBJ whole genome shotgun (WGS) entry which is preliminary data.</text>
</comment>
<gene>
    <name evidence="3" type="ORF">HOP48_15090</name>
</gene>
<dbReference type="PRINTS" id="PR00313">
    <property type="entry name" value="CABNDNGRPT"/>
</dbReference>
<dbReference type="InterPro" id="IPR036465">
    <property type="entry name" value="vWFA_dom_sf"/>
</dbReference>
<dbReference type="InterPro" id="IPR018511">
    <property type="entry name" value="Hemolysin-typ_Ca-bd_CS"/>
</dbReference>
<evidence type="ECO:0000313" key="3">
    <source>
        <dbReference type="EMBL" id="MCG6662863.1"/>
    </source>
</evidence>
<feature type="domain" description="VWFA" evidence="2">
    <location>
        <begin position="451"/>
        <end position="626"/>
    </location>
</feature>
<dbReference type="Gene3D" id="3.40.50.410">
    <property type="entry name" value="von Willebrand factor, type A domain"/>
    <property type="match status" value="1"/>
</dbReference>
<dbReference type="InterPro" id="IPR002035">
    <property type="entry name" value="VWF_A"/>
</dbReference>
<dbReference type="PANTHER" id="PTHR10166:SF37">
    <property type="entry name" value="STOLID, ISOFORM H"/>
    <property type="match status" value="1"/>
</dbReference>